<dbReference type="WBParaSite" id="ASIM_0000997501-mRNA-1">
    <property type="protein sequence ID" value="ASIM_0000997501-mRNA-1"/>
    <property type="gene ID" value="ASIM_0000997501"/>
</dbReference>
<organism evidence="2">
    <name type="scientific">Anisakis simplex</name>
    <name type="common">Herring worm</name>
    <dbReference type="NCBI Taxonomy" id="6269"/>
    <lineage>
        <taxon>Eukaryota</taxon>
        <taxon>Metazoa</taxon>
        <taxon>Ecdysozoa</taxon>
        <taxon>Nematoda</taxon>
        <taxon>Chromadorea</taxon>
        <taxon>Rhabditida</taxon>
        <taxon>Spirurina</taxon>
        <taxon>Ascaridomorpha</taxon>
        <taxon>Ascaridoidea</taxon>
        <taxon>Anisakidae</taxon>
        <taxon>Anisakis</taxon>
        <taxon>Anisakis simplex complex</taxon>
    </lineage>
</organism>
<protein>
    <submittedName>
        <fullName evidence="2">EMSY</fullName>
    </submittedName>
</protein>
<feature type="region of interest" description="Disordered" evidence="1">
    <location>
        <begin position="1"/>
        <end position="34"/>
    </location>
</feature>
<sequence length="149" mass="15507">LSVETPTTQSVAEYPNIASEQPSEASAPVKPDDSVKEVIGGLTSTNQAIISGLSTAKPTAPIYQEPLERTPEMLSEPFVCTTQIVSGITSNGVAMVSGLALSQTPVIGSAAGLSTAEPTARIYQEPLERTPEMLSEPFVCTTQIVSGIT</sequence>
<evidence type="ECO:0000256" key="1">
    <source>
        <dbReference type="SAM" id="MobiDB-lite"/>
    </source>
</evidence>
<feature type="compositionally biased region" description="Polar residues" evidence="1">
    <location>
        <begin position="1"/>
        <end position="11"/>
    </location>
</feature>
<evidence type="ECO:0000313" key="2">
    <source>
        <dbReference type="WBParaSite" id="ASIM_0000997501-mRNA-1"/>
    </source>
</evidence>
<dbReference type="AlphaFoldDB" id="A0A0M3JQM4"/>
<name>A0A0M3JQM4_ANISI</name>
<accession>A0A0M3JQM4</accession>
<reference evidence="2" key="1">
    <citation type="submission" date="2017-02" db="UniProtKB">
        <authorList>
            <consortium name="WormBaseParasite"/>
        </authorList>
    </citation>
    <scope>IDENTIFICATION</scope>
</reference>
<proteinExistence type="predicted"/>